<dbReference type="InterPro" id="IPR013786">
    <property type="entry name" value="AcylCoA_DH/ox_N"/>
</dbReference>
<dbReference type="InterPro" id="IPR037069">
    <property type="entry name" value="AcylCoA_DH/ox_N_sf"/>
</dbReference>
<dbReference type="Pfam" id="PF02771">
    <property type="entry name" value="Acyl-CoA_dh_N"/>
    <property type="match status" value="1"/>
</dbReference>
<evidence type="ECO:0000256" key="5">
    <source>
        <dbReference type="ARBA" id="ARBA00023002"/>
    </source>
</evidence>
<dbReference type="InterPro" id="IPR046373">
    <property type="entry name" value="Acyl-CoA_Oxase/DH_mid-dom_sf"/>
</dbReference>
<evidence type="ECO:0000313" key="8">
    <source>
        <dbReference type="EMBL" id="NKQ56095.1"/>
    </source>
</evidence>
<dbReference type="Gene3D" id="1.10.540.10">
    <property type="entry name" value="Acyl-CoA dehydrogenase/oxidase, N-terminal domain"/>
    <property type="match status" value="1"/>
</dbReference>
<dbReference type="SUPFAM" id="SSF47203">
    <property type="entry name" value="Acyl-CoA dehydrogenase C-terminal domain-like"/>
    <property type="match status" value="1"/>
</dbReference>
<accession>A0ABX1JCI6</accession>
<evidence type="ECO:0000259" key="7">
    <source>
        <dbReference type="Pfam" id="PF02771"/>
    </source>
</evidence>
<dbReference type="CDD" id="cd00567">
    <property type="entry name" value="ACAD"/>
    <property type="match status" value="1"/>
</dbReference>
<organism evidence="8 9">
    <name type="scientific">Amycolatopsis acididurans</name>
    <dbReference type="NCBI Taxonomy" id="2724524"/>
    <lineage>
        <taxon>Bacteria</taxon>
        <taxon>Bacillati</taxon>
        <taxon>Actinomycetota</taxon>
        <taxon>Actinomycetes</taxon>
        <taxon>Pseudonocardiales</taxon>
        <taxon>Pseudonocardiaceae</taxon>
        <taxon>Amycolatopsis</taxon>
    </lineage>
</organism>
<dbReference type="Gene3D" id="1.20.140.10">
    <property type="entry name" value="Butyryl-CoA Dehydrogenase, subunit A, domain 3"/>
    <property type="match status" value="1"/>
</dbReference>
<comment type="caution">
    <text evidence="8">The sequence shown here is derived from an EMBL/GenBank/DDBJ whole genome shotgun (WGS) entry which is preliminary data.</text>
</comment>
<dbReference type="InterPro" id="IPR009075">
    <property type="entry name" value="AcylCo_DH/oxidase_C"/>
</dbReference>
<gene>
    <name evidence="8" type="ORF">HFP15_24765</name>
</gene>
<dbReference type="InterPro" id="IPR036250">
    <property type="entry name" value="AcylCo_DH-like_C"/>
</dbReference>
<sequence>MRFTHTEMSADLRDATRKLLTREWSVDAAKRSAAGENDDAEKLWKHFASLGWPGIAAPSAYGGGSGSLLDLAAVAEEMGRAVAPTQLYSTVVAAEVLGAFGTKDQKDAYLRTIVDGSLRATVALDEPALTAQPDDVPVRAVRNGGWLLTGTRWFVAEAVSADVILMAAATSGGPALFIVPTQTDGLTLTPLATTSGPGQAVVTLSGVRIGEDQIVGSKGAGPAVLRRAREWAQCLQLADVVGVGAYVLEKTVAYVKQRIAFGVPIGSFQAVQHHLANMSTELDCAEMLAFEAIELVDRRDPAATIALARAQSFAPAAVKRATLTAHQLHGGAGEVLEDDLYLYSNRAKRAELTWGTPPEHLARVAEELAAEAGVS</sequence>
<dbReference type="Proteomes" id="UP000715441">
    <property type="component" value="Unassembled WGS sequence"/>
</dbReference>
<reference evidence="8 9" key="1">
    <citation type="submission" date="2020-04" db="EMBL/GenBank/DDBJ databases">
        <title>Novel species.</title>
        <authorList>
            <person name="Teo W.F.A."/>
            <person name="Lipun K."/>
            <person name="Srisuk N."/>
            <person name="Duangmal K."/>
        </authorList>
    </citation>
    <scope>NUCLEOTIDE SEQUENCE [LARGE SCALE GENOMIC DNA]</scope>
    <source>
        <strain evidence="8 9">K13G38</strain>
    </source>
</reference>
<dbReference type="PANTHER" id="PTHR43884:SF20">
    <property type="entry name" value="ACYL-COA DEHYDROGENASE FADE28"/>
    <property type="match status" value="1"/>
</dbReference>
<keyword evidence="4" id="KW-0274">FAD</keyword>
<dbReference type="Pfam" id="PF00441">
    <property type="entry name" value="Acyl-CoA_dh_1"/>
    <property type="match status" value="1"/>
</dbReference>
<proteinExistence type="inferred from homology"/>
<feature type="domain" description="Acyl-CoA dehydrogenase/oxidase N-terminal" evidence="7">
    <location>
        <begin position="7"/>
        <end position="116"/>
    </location>
</feature>
<name>A0ABX1JCI6_9PSEU</name>
<evidence type="ECO:0000259" key="6">
    <source>
        <dbReference type="Pfam" id="PF00441"/>
    </source>
</evidence>
<feature type="domain" description="Acyl-CoA dehydrogenase/oxidase C-terminal" evidence="6">
    <location>
        <begin position="237"/>
        <end position="367"/>
    </location>
</feature>
<dbReference type="EMBL" id="JAAXLS010000020">
    <property type="protein sequence ID" value="NKQ56095.1"/>
    <property type="molecule type" value="Genomic_DNA"/>
</dbReference>
<evidence type="ECO:0000256" key="2">
    <source>
        <dbReference type="ARBA" id="ARBA00009347"/>
    </source>
</evidence>
<dbReference type="InterPro" id="IPR009100">
    <property type="entry name" value="AcylCoA_DH/oxidase_NM_dom_sf"/>
</dbReference>
<evidence type="ECO:0000256" key="1">
    <source>
        <dbReference type="ARBA" id="ARBA00001974"/>
    </source>
</evidence>
<keyword evidence="9" id="KW-1185">Reference proteome</keyword>
<comment type="cofactor">
    <cofactor evidence="1">
        <name>FAD</name>
        <dbReference type="ChEBI" id="CHEBI:57692"/>
    </cofactor>
</comment>
<dbReference type="PANTHER" id="PTHR43884">
    <property type="entry name" value="ACYL-COA DEHYDROGENASE"/>
    <property type="match status" value="1"/>
</dbReference>
<dbReference type="Gene3D" id="2.40.110.10">
    <property type="entry name" value="Butyryl-CoA Dehydrogenase, subunit A, domain 2"/>
    <property type="match status" value="1"/>
</dbReference>
<evidence type="ECO:0000313" key="9">
    <source>
        <dbReference type="Proteomes" id="UP000715441"/>
    </source>
</evidence>
<dbReference type="RefSeq" id="WP_168519138.1">
    <property type="nucleotide sequence ID" value="NZ_JAAXLS010000020.1"/>
</dbReference>
<evidence type="ECO:0000256" key="4">
    <source>
        <dbReference type="ARBA" id="ARBA00022827"/>
    </source>
</evidence>
<dbReference type="SUPFAM" id="SSF56645">
    <property type="entry name" value="Acyl-CoA dehydrogenase NM domain-like"/>
    <property type="match status" value="1"/>
</dbReference>
<keyword evidence="3" id="KW-0285">Flavoprotein</keyword>
<protein>
    <submittedName>
        <fullName evidence="8">Acyl-CoA/acyl-ACP dehydrogenase</fullName>
    </submittedName>
</protein>
<comment type="similarity">
    <text evidence="2">Belongs to the acyl-CoA dehydrogenase family.</text>
</comment>
<keyword evidence="5" id="KW-0560">Oxidoreductase</keyword>
<evidence type="ECO:0000256" key="3">
    <source>
        <dbReference type="ARBA" id="ARBA00022630"/>
    </source>
</evidence>